<sequence>MELARIASGLDKAYYGIEKNKQDAIDLLLSKNPAQYGVEIVPENVKYPQGAEKMQIKAITNREVKPGGLPSGVGCNVISTQTAYAIYRACYEGMPSIERVLTVAGSAMGDKSYNLQCRFGTPFSYIVEQCGGFVVEPKKIVLGGPMMGLIATNLEAPNIKGTAGILFFTDKEDRSVENPTCIHCGKCLTVCPMKLEPL</sequence>
<dbReference type="GO" id="GO:0016020">
    <property type="term" value="C:membrane"/>
    <property type="evidence" value="ECO:0007669"/>
    <property type="project" value="InterPro"/>
</dbReference>
<name>K1TN38_9ZZZZ</name>
<dbReference type="InterPro" id="IPR037225">
    <property type="entry name" value="Nuo51_FMN-bd_sf"/>
</dbReference>
<keyword evidence="3" id="KW-0408">Iron</keyword>
<reference evidence="6" key="1">
    <citation type="journal article" date="2013" name="Environ. Microbiol.">
        <title>Microbiota from the distal guts of lean and obese adolescents exhibit partial functional redundancy besides clear differences in community structure.</title>
        <authorList>
            <person name="Ferrer M."/>
            <person name="Ruiz A."/>
            <person name="Lanza F."/>
            <person name="Haange S.B."/>
            <person name="Oberbach A."/>
            <person name="Till H."/>
            <person name="Bargiela R."/>
            <person name="Campoy C."/>
            <person name="Segura M.T."/>
            <person name="Richter M."/>
            <person name="von Bergen M."/>
            <person name="Seifert J."/>
            <person name="Suarez A."/>
        </authorList>
    </citation>
    <scope>NUCLEOTIDE SEQUENCE</scope>
</reference>
<evidence type="ECO:0000313" key="6">
    <source>
        <dbReference type="EMBL" id="EKC60756.1"/>
    </source>
</evidence>
<comment type="caution">
    <text evidence="6">The sequence shown here is derived from an EMBL/GenBank/DDBJ whole genome shotgun (WGS) entry which is preliminary data.</text>
</comment>
<gene>
    <name evidence="6" type="ORF">OBE_08816</name>
</gene>
<dbReference type="InterPro" id="IPR017900">
    <property type="entry name" value="4Fe4S_Fe_S_CS"/>
</dbReference>
<feature type="non-terminal residue" evidence="6">
    <location>
        <position position="198"/>
    </location>
</feature>
<keyword evidence="4" id="KW-0411">Iron-sulfur</keyword>
<evidence type="ECO:0000256" key="4">
    <source>
        <dbReference type="ARBA" id="ARBA00023014"/>
    </source>
</evidence>
<dbReference type="Pfam" id="PF01512">
    <property type="entry name" value="Complex1_51K"/>
    <property type="match status" value="1"/>
</dbReference>
<dbReference type="PANTHER" id="PTHR43034:SF2">
    <property type="entry name" value="ION-TRANSLOCATING OXIDOREDUCTASE COMPLEX SUBUNIT C"/>
    <property type="match status" value="1"/>
</dbReference>
<dbReference type="InterPro" id="IPR017896">
    <property type="entry name" value="4Fe4S_Fe-S-bd"/>
</dbReference>
<dbReference type="AlphaFoldDB" id="K1TN38"/>
<organism evidence="6">
    <name type="scientific">human gut metagenome</name>
    <dbReference type="NCBI Taxonomy" id="408170"/>
    <lineage>
        <taxon>unclassified sequences</taxon>
        <taxon>metagenomes</taxon>
        <taxon>organismal metagenomes</taxon>
    </lineage>
</organism>
<dbReference type="GO" id="GO:0009055">
    <property type="term" value="F:electron transfer activity"/>
    <property type="evidence" value="ECO:0007669"/>
    <property type="project" value="InterPro"/>
</dbReference>
<keyword evidence="2" id="KW-0479">Metal-binding</keyword>
<dbReference type="PROSITE" id="PS00198">
    <property type="entry name" value="4FE4S_FER_1"/>
    <property type="match status" value="1"/>
</dbReference>
<dbReference type="GO" id="GO:0051539">
    <property type="term" value="F:4 iron, 4 sulfur cluster binding"/>
    <property type="evidence" value="ECO:0007669"/>
    <property type="project" value="UniProtKB-KW"/>
</dbReference>
<dbReference type="InterPro" id="IPR010208">
    <property type="entry name" value="Ion_transpt_RnfC/RsxC"/>
</dbReference>
<evidence type="ECO:0000256" key="3">
    <source>
        <dbReference type="ARBA" id="ARBA00023004"/>
    </source>
</evidence>
<evidence type="ECO:0000256" key="1">
    <source>
        <dbReference type="ARBA" id="ARBA00022485"/>
    </source>
</evidence>
<dbReference type="EMBL" id="AJWZ01006091">
    <property type="protein sequence ID" value="EKC60756.1"/>
    <property type="molecule type" value="Genomic_DNA"/>
</dbReference>
<dbReference type="SUPFAM" id="SSF142984">
    <property type="entry name" value="Nqo1 middle domain-like"/>
    <property type="match status" value="1"/>
</dbReference>
<keyword evidence="1" id="KW-0004">4Fe-4S</keyword>
<feature type="domain" description="4Fe-4S ferredoxin-type" evidence="5">
    <location>
        <begin position="172"/>
        <end position="198"/>
    </location>
</feature>
<dbReference type="PANTHER" id="PTHR43034">
    <property type="entry name" value="ION-TRANSLOCATING OXIDOREDUCTASE COMPLEX SUBUNIT C"/>
    <property type="match status" value="1"/>
</dbReference>
<accession>K1TN38</accession>
<dbReference type="GO" id="GO:0046872">
    <property type="term" value="F:metal ion binding"/>
    <property type="evidence" value="ECO:0007669"/>
    <property type="project" value="UniProtKB-KW"/>
</dbReference>
<dbReference type="InterPro" id="IPR011538">
    <property type="entry name" value="Nuo51_FMN-bd"/>
</dbReference>
<dbReference type="SUPFAM" id="SSF142019">
    <property type="entry name" value="Nqo1 FMN-binding domain-like"/>
    <property type="match status" value="1"/>
</dbReference>
<evidence type="ECO:0000256" key="2">
    <source>
        <dbReference type="ARBA" id="ARBA00022723"/>
    </source>
</evidence>
<protein>
    <submittedName>
        <fullName evidence="6">Electron transport complex, RnfABCDGE type, C subunit</fullName>
    </submittedName>
</protein>
<evidence type="ECO:0000259" key="5">
    <source>
        <dbReference type="PROSITE" id="PS51379"/>
    </source>
</evidence>
<proteinExistence type="predicted"/>
<dbReference type="PROSITE" id="PS51379">
    <property type="entry name" value="4FE4S_FER_2"/>
    <property type="match status" value="1"/>
</dbReference>